<sequence length="231" mass="25585">MTELKVALSRLGREHGYFDPKTDLFDSLGQLCEAAPASDDPATEREARRLARLLRERGRATLEVATSRFEPIRVPTGEAWTGWWTAVGEYGEDSPEARKARGTYLSALLNHDCALRCRLLDCALLIGESTRQERQIAQLADLQRSAERACAASVRDMDRPGAARTLAAVQALRAPLARLQKAHARIVTLAQDEQRRIETIKRSNDSWIGDIQARSLRDAVRKALTALGIAA</sequence>
<proteinExistence type="predicted"/>
<dbReference type="Proteomes" id="UP001595973">
    <property type="component" value="Unassembled WGS sequence"/>
</dbReference>
<comment type="caution">
    <text evidence="1">The sequence shown here is derived from an EMBL/GenBank/DDBJ whole genome shotgun (WGS) entry which is preliminary data.</text>
</comment>
<organism evidence="1 2">
    <name type="scientific">Seohaeicola nanhaiensis</name>
    <dbReference type="NCBI Taxonomy" id="1387282"/>
    <lineage>
        <taxon>Bacteria</taxon>
        <taxon>Pseudomonadati</taxon>
        <taxon>Pseudomonadota</taxon>
        <taxon>Alphaproteobacteria</taxon>
        <taxon>Rhodobacterales</taxon>
        <taxon>Roseobacteraceae</taxon>
        <taxon>Seohaeicola</taxon>
    </lineage>
</organism>
<evidence type="ECO:0000313" key="1">
    <source>
        <dbReference type="EMBL" id="MFC4667838.1"/>
    </source>
</evidence>
<accession>A0ABV9KD85</accession>
<keyword evidence="2" id="KW-1185">Reference proteome</keyword>
<dbReference type="RefSeq" id="WP_380716073.1">
    <property type="nucleotide sequence ID" value="NZ_JBHSGI010000002.1"/>
</dbReference>
<protein>
    <submittedName>
        <fullName evidence="1">Uncharacterized protein</fullName>
    </submittedName>
</protein>
<evidence type="ECO:0000313" key="2">
    <source>
        <dbReference type="Proteomes" id="UP001595973"/>
    </source>
</evidence>
<gene>
    <name evidence="1" type="ORF">ACFO5X_04670</name>
</gene>
<name>A0ABV9KD85_9RHOB</name>
<reference evidence="2" key="1">
    <citation type="journal article" date="2019" name="Int. J. Syst. Evol. Microbiol.">
        <title>The Global Catalogue of Microorganisms (GCM) 10K type strain sequencing project: providing services to taxonomists for standard genome sequencing and annotation.</title>
        <authorList>
            <consortium name="The Broad Institute Genomics Platform"/>
            <consortium name="The Broad Institute Genome Sequencing Center for Infectious Disease"/>
            <person name="Wu L."/>
            <person name="Ma J."/>
        </authorList>
    </citation>
    <scope>NUCLEOTIDE SEQUENCE [LARGE SCALE GENOMIC DNA]</scope>
    <source>
        <strain evidence="2">CGMCC 4.7283</strain>
    </source>
</reference>
<dbReference type="EMBL" id="JBHSGI010000002">
    <property type="protein sequence ID" value="MFC4667838.1"/>
    <property type="molecule type" value="Genomic_DNA"/>
</dbReference>